<dbReference type="InterPro" id="IPR052414">
    <property type="entry name" value="U3_snoRNA-assoc_WDR"/>
</dbReference>
<evidence type="ECO:0000259" key="5">
    <source>
        <dbReference type="Pfam" id="PF04003"/>
    </source>
</evidence>
<sequence>MARTKSSKPGSGKKVSTAALAASAETRTTQKSSIFKALFSPSQFQLSLFASVIQGLDGQHLRIHDVDTGRLRCEHAIASNATINCLDWGHYGENHSDRYHQESNKKRKRGAESNGSFPNNTDVVLAFGTSGSEILMFSPTESKIVGNLKGEHTQGVRDFKFVEAGTNGEAWSVGGDGKLVQWDLRKRQSLRSFNAPASSVVTLCPLPKALLCASHTIYLVDPESSAQTLSFMTSSYPVHTIKASSSQEATSSSFATASESDRGINVFSVASQKLIGTLQPGAETTSMSLSPPTKDIHNQRGDKETADRWLFPKQTLAAVSKEGILAIFPSPFDFSLDPAKNFSSLKARGQQSTRGPQAIVKITRPDSSIHIPILDCSFNQDYLVMAWTEGGVNLVFNRVKWRDEDTGKLLLQGTNELVRTKSSTGVSAVVMNGVKDMGRNHVDESHTVVSGGQGTGGLLSGTNPSSAIDISSAEEESEYSEEEEGEDEGENEEGKTKEEEERKDKVMESQPVSQNAAPLDEDITMEDAHPDAEVEAGASEKPEAPEEAGEPSFGEMIRANALDTIDVQANLTSPNARTIATTGERSLQLPSGMSLGTVLTQSLRTNDVDLLETCFHVRELSIVRASIERIDSSIATILLEKLAERLHNRPGRAGSLMVWVQWTLIAHGGYLASQPQLMKKLASLYRVVGERANSLQPLLALKGKLDMLEAQMNFRKTMQARSRVNALDEDDEEGVIYVEGQDDSESENDDTAPNRTVSKDLANVSLRDEENGIDESDVEEEVEDDMSTKLNGVNPGSEDDDSESEDEGLIDDEADSTDRDSADERSEDEIDYDDVDSLSESVSEPDDAPPAKRSTKMKMVNGLGKKSR</sequence>
<feature type="compositionally biased region" description="Acidic residues" evidence="4">
    <location>
        <begin position="797"/>
        <end position="815"/>
    </location>
</feature>
<name>A0A8H3FQD0_9LECA</name>
<dbReference type="InterPro" id="IPR036322">
    <property type="entry name" value="WD40_repeat_dom_sf"/>
</dbReference>
<dbReference type="PANTHER" id="PTHR44267">
    <property type="entry name" value="WD REPEAT-CONTAINING PROTEIN 43"/>
    <property type="match status" value="1"/>
</dbReference>
<protein>
    <submittedName>
        <fullName evidence="6">Small subunit (SSU) processome component</fullName>
    </submittedName>
</protein>
<proteinExistence type="inferred from homology"/>
<feature type="compositionally biased region" description="Polar residues" evidence="4">
    <location>
        <begin position="282"/>
        <end position="291"/>
    </location>
</feature>
<feature type="compositionally biased region" description="Basic and acidic residues" evidence="4">
    <location>
        <begin position="526"/>
        <end position="544"/>
    </location>
</feature>
<feature type="region of interest" description="Disordered" evidence="4">
    <location>
        <begin position="723"/>
        <end position="868"/>
    </location>
</feature>
<dbReference type="PANTHER" id="PTHR44267:SF1">
    <property type="entry name" value="WD REPEAT-CONTAINING PROTEIN 43"/>
    <property type="match status" value="1"/>
</dbReference>
<evidence type="ECO:0000256" key="4">
    <source>
        <dbReference type="SAM" id="MobiDB-lite"/>
    </source>
</evidence>
<accession>A0A8H3FQD0</accession>
<dbReference type="SUPFAM" id="SSF50978">
    <property type="entry name" value="WD40 repeat-like"/>
    <property type="match status" value="1"/>
</dbReference>
<comment type="caution">
    <text evidence="6">The sequence shown here is derived from an EMBL/GenBank/DDBJ whole genome shotgun (WGS) entry which is preliminary data.</text>
</comment>
<dbReference type="GO" id="GO:0000462">
    <property type="term" value="P:maturation of SSU-rRNA from tricistronic rRNA transcript (SSU-rRNA, 5.8S rRNA, LSU-rRNA)"/>
    <property type="evidence" value="ECO:0007669"/>
    <property type="project" value="TreeGrafter"/>
</dbReference>
<comment type="similarity">
    <text evidence="3">Belongs to the UTP5 family.</text>
</comment>
<dbReference type="Gene3D" id="2.130.10.10">
    <property type="entry name" value="YVTN repeat-like/Quinoprotein amine dehydrogenase"/>
    <property type="match status" value="1"/>
</dbReference>
<feature type="compositionally biased region" description="Basic and acidic residues" evidence="4">
    <location>
        <begin position="294"/>
        <end position="304"/>
    </location>
</feature>
<feature type="region of interest" description="Disordered" evidence="4">
    <location>
        <begin position="444"/>
        <end position="551"/>
    </location>
</feature>
<dbReference type="InterPro" id="IPR015943">
    <property type="entry name" value="WD40/YVTN_repeat-like_dom_sf"/>
</dbReference>
<comment type="subcellular location">
    <subcellularLocation>
        <location evidence="1">Nucleus</location>
    </subcellularLocation>
</comment>
<feature type="compositionally biased region" description="Acidic residues" evidence="4">
    <location>
        <begin position="771"/>
        <end position="785"/>
    </location>
</feature>
<feature type="compositionally biased region" description="Acidic residues" evidence="4">
    <location>
        <begin position="472"/>
        <end position="491"/>
    </location>
</feature>
<feature type="compositionally biased region" description="Acidic residues" evidence="4">
    <location>
        <begin position="727"/>
        <end position="750"/>
    </location>
</feature>
<organism evidence="6 7">
    <name type="scientific">Heterodermia speciosa</name>
    <dbReference type="NCBI Taxonomy" id="116794"/>
    <lineage>
        <taxon>Eukaryota</taxon>
        <taxon>Fungi</taxon>
        <taxon>Dikarya</taxon>
        <taxon>Ascomycota</taxon>
        <taxon>Pezizomycotina</taxon>
        <taxon>Lecanoromycetes</taxon>
        <taxon>OSLEUM clade</taxon>
        <taxon>Lecanoromycetidae</taxon>
        <taxon>Caliciales</taxon>
        <taxon>Physciaceae</taxon>
        <taxon>Heterodermia</taxon>
    </lineage>
</organism>
<evidence type="ECO:0000313" key="6">
    <source>
        <dbReference type="EMBL" id="CAF9927122.1"/>
    </source>
</evidence>
<feature type="domain" description="Small-subunit processome Utp12" evidence="5">
    <location>
        <begin position="606"/>
        <end position="709"/>
    </location>
</feature>
<evidence type="ECO:0000313" key="7">
    <source>
        <dbReference type="Proteomes" id="UP000664521"/>
    </source>
</evidence>
<feature type="compositionally biased region" description="Basic and acidic residues" evidence="4">
    <location>
        <begin position="492"/>
        <end position="507"/>
    </location>
</feature>
<gene>
    <name evidence="6" type="primary">UTP5</name>
    <name evidence="6" type="ORF">HETSPECPRED_006512</name>
</gene>
<dbReference type="EMBL" id="CAJPDS010000043">
    <property type="protein sequence ID" value="CAF9927122.1"/>
    <property type="molecule type" value="Genomic_DNA"/>
</dbReference>
<feature type="region of interest" description="Disordered" evidence="4">
    <location>
        <begin position="96"/>
        <end position="116"/>
    </location>
</feature>
<dbReference type="AlphaFoldDB" id="A0A8H3FQD0"/>
<evidence type="ECO:0000256" key="1">
    <source>
        <dbReference type="ARBA" id="ARBA00004123"/>
    </source>
</evidence>
<dbReference type="InterPro" id="IPR007148">
    <property type="entry name" value="SSU_processome_Utp12"/>
</dbReference>
<dbReference type="Pfam" id="PF04003">
    <property type="entry name" value="Utp12"/>
    <property type="match status" value="1"/>
</dbReference>
<feature type="region of interest" description="Disordered" evidence="4">
    <location>
        <begin position="281"/>
        <end position="304"/>
    </location>
</feature>
<dbReference type="GO" id="GO:0032040">
    <property type="term" value="C:small-subunit processome"/>
    <property type="evidence" value="ECO:0007669"/>
    <property type="project" value="UniProtKB-ARBA"/>
</dbReference>
<dbReference type="Proteomes" id="UP000664521">
    <property type="component" value="Unassembled WGS sequence"/>
</dbReference>
<keyword evidence="7" id="KW-1185">Reference proteome</keyword>
<reference evidence="6" key="1">
    <citation type="submission" date="2021-03" db="EMBL/GenBank/DDBJ databases">
        <authorList>
            <person name="Tagirdzhanova G."/>
        </authorList>
    </citation>
    <scope>NUCLEOTIDE SEQUENCE</scope>
</reference>
<feature type="compositionally biased region" description="Acidic residues" evidence="4">
    <location>
        <begin position="825"/>
        <end position="847"/>
    </location>
</feature>
<evidence type="ECO:0000256" key="3">
    <source>
        <dbReference type="ARBA" id="ARBA00038335"/>
    </source>
</evidence>
<dbReference type="OrthoDB" id="30195at2759"/>
<evidence type="ECO:0000256" key="2">
    <source>
        <dbReference type="ARBA" id="ARBA00023242"/>
    </source>
</evidence>
<keyword evidence="2" id="KW-0539">Nucleus</keyword>